<protein>
    <submittedName>
        <fullName evidence="2">Uncharacterized protein</fullName>
    </submittedName>
</protein>
<dbReference type="AlphaFoldDB" id="E9FRS0"/>
<evidence type="ECO:0000313" key="3">
    <source>
        <dbReference type="Proteomes" id="UP000000305"/>
    </source>
</evidence>
<dbReference type="Proteomes" id="UP000000305">
    <property type="component" value="Unassembled WGS sequence"/>
</dbReference>
<evidence type="ECO:0000313" key="2">
    <source>
        <dbReference type="EMBL" id="EFX90435.1"/>
    </source>
</evidence>
<dbReference type="InParanoid" id="E9FRS0"/>
<name>E9FRS0_DAPPU</name>
<dbReference type="EMBL" id="GL732523">
    <property type="protein sequence ID" value="EFX90435.1"/>
    <property type="molecule type" value="Genomic_DNA"/>
</dbReference>
<reference evidence="2 3" key="1">
    <citation type="journal article" date="2011" name="Science">
        <title>The ecoresponsive genome of Daphnia pulex.</title>
        <authorList>
            <person name="Colbourne J.K."/>
            <person name="Pfrender M.E."/>
            <person name="Gilbert D."/>
            <person name="Thomas W.K."/>
            <person name="Tucker A."/>
            <person name="Oakley T.H."/>
            <person name="Tokishita S."/>
            <person name="Aerts A."/>
            <person name="Arnold G.J."/>
            <person name="Basu M.K."/>
            <person name="Bauer D.J."/>
            <person name="Caceres C.E."/>
            <person name="Carmel L."/>
            <person name="Casola C."/>
            <person name="Choi J.H."/>
            <person name="Detter J.C."/>
            <person name="Dong Q."/>
            <person name="Dusheyko S."/>
            <person name="Eads B.D."/>
            <person name="Frohlich T."/>
            <person name="Geiler-Samerotte K.A."/>
            <person name="Gerlach D."/>
            <person name="Hatcher P."/>
            <person name="Jogdeo S."/>
            <person name="Krijgsveld J."/>
            <person name="Kriventseva E.V."/>
            <person name="Kultz D."/>
            <person name="Laforsch C."/>
            <person name="Lindquist E."/>
            <person name="Lopez J."/>
            <person name="Manak J.R."/>
            <person name="Muller J."/>
            <person name="Pangilinan J."/>
            <person name="Patwardhan R.P."/>
            <person name="Pitluck S."/>
            <person name="Pritham E.J."/>
            <person name="Rechtsteiner A."/>
            <person name="Rho M."/>
            <person name="Rogozin I.B."/>
            <person name="Sakarya O."/>
            <person name="Salamov A."/>
            <person name="Schaack S."/>
            <person name="Shapiro H."/>
            <person name="Shiga Y."/>
            <person name="Skalitzky C."/>
            <person name="Smith Z."/>
            <person name="Souvorov A."/>
            <person name="Sung W."/>
            <person name="Tang Z."/>
            <person name="Tsuchiya D."/>
            <person name="Tu H."/>
            <person name="Vos H."/>
            <person name="Wang M."/>
            <person name="Wolf Y.I."/>
            <person name="Yamagata H."/>
            <person name="Yamada T."/>
            <person name="Ye Y."/>
            <person name="Shaw J.R."/>
            <person name="Andrews J."/>
            <person name="Crease T.J."/>
            <person name="Tang H."/>
            <person name="Lucas S.M."/>
            <person name="Robertson H.M."/>
            <person name="Bork P."/>
            <person name="Koonin E.V."/>
            <person name="Zdobnov E.M."/>
            <person name="Grigoriev I.V."/>
            <person name="Lynch M."/>
            <person name="Boore J.L."/>
        </authorList>
    </citation>
    <scope>NUCLEOTIDE SEQUENCE [LARGE SCALE GENOMIC DNA]</scope>
</reference>
<keyword evidence="3" id="KW-1185">Reference proteome</keyword>
<sequence length="116" mass="12315">MKMERSESSRAAGYPPKSSLVYGGPVLNPLATFLASSSLPSVSLPTSVRSSCQQANRCKGSQQQRPSLFDILSPPAVVMAAQTCSSNDRSVTASVRLILTKRIDQVRSAATRNSTA</sequence>
<accession>E9FRS0</accession>
<feature type="region of interest" description="Disordered" evidence="1">
    <location>
        <begin position="1"/>
        <end position="20"/>
    </location>
</feature>
<dbReference type="KEGG" id="dpx:DAPPUDRAFT_93965"/>
<proteinExistence type="predicted"/>
<gene>
    <name evidence="2" type="ORF">DAPPUDRAFT_93965</name>
</gene>
<dbReference type="HOGENOM" id="CLU_2099275_0_0_1"/>
<evidence type="ECO:0000256" key="1">
    <source>
        <dbReference type="SAM" id="MobiDB-lite"/>
    </source>
</evidence>
<organism evidence="2 3">
    <name type="scientific">Daphnia pulex</name>
    <name type="common">Water flea</name>
    <dbReference type="NCBI Taxonomy" id="6669"/>
    <lineage>
        <taxon>Eukaryota</taxon>
        <taxon>Metazoa</taxon>
        <taxon>Ecdysozoa</taxon>
        <taxon>Arthropoda</taxon>
        <taxon>Crustacea</taxon>
        <taxon>Branchiopoda</taxon>
        <taxon>Diplostraca</taxon>
        <taxon>Cladocera</taxon>
        <taxon>Anomopoda</taxon>
        <taxon>Daphniidae</taxon>
        <taxon>Daphnia</taxon>
    </lineage>
</organism>